<dbReference type="PANTHER" id="PTHR42711:SF17">
    <property type="entry name" value="ABC TRANSPORTER ATP-BINDING PROTEIN"/>
    <property type="match status" value="1"/>
</dbReference>
<name>A0ABW3U2A7_9BACL</name>
<dbReference type="SUPFAM" id="SSF52540">
    <property type="entry name" value="P-loop containing nucleoside triphosphate hydrolases"/>
    <property type="match status" value="1"/>
</dbReference>
<comment type="caution">
    <text evidence="5">The sequence shown here is derived from an EMBL/GenBank/DDBJ whole genome shotgun (WGS) entry which is preliminary data.</text>
</comment>
<dbReference type="InterPro" id="IPR003439">
    <property type="entry name" value="ABC_transporter-like_ATP-bd"/>
</dbReference>
<keyword evidence="1" id="KW-0813">Transport</keyword>
<evidence type="ECO:0000256" key="2">
    <source>
        <dbReference type="ARBA" id="ARBA00022741"/>
    </source>
</evidence>
<keyword evidence="6" id="KW-1185">Reference proteome</keyword>
<evidence type="ECO:0000256" key="1">
    <source>
        <dbReference type="ARBA" id="ARBA00022448"/>
    </source>
</evidence>
<dbReference type="EMBL" id="JBHTLT010000121">
    <property type="protein sequence ID" value="MFD1206364.1"/>
    <property type="molecule type" value="Genomic_DNA"/>
</dbReference>
<dbReference type="InterPro" id="IPR027417">
    <property type="entry name" value="P-loop_NTPase"/>
</dbReference>
<dbReference type="InterPro" id="IPR003593">
    <property type="entry name" value="AAA+_ATPase"/>
</dbReference>
<dbReference type="InterPro" id="IPR050763">
    <property type="entry name" value="ABC_transporter_ATP-binding"/>
</dbReference>
<dbReference type="PROSITE" id="PS50893">
    <property type="entry name" value="ABC_TRANSPORTER_2"/>
    <property type="match status" value="1"/>
</dbReference>
<gene>
    <name evidence="5" type="ORF">ACFQ38_14805</name>
</gene>
<evidence type="ECO:0000256" key="3">
    <source>
        <dbReference type="ARBA" id="ARBA00022840"/>
    </source>
</evidence>
<evidence type="ECO:0000313" key="6">
    <source>
        <dbReference type="Proteomes" id="UP001597231"/>
    </source>
</evidence>
<accession>A0ABW3U2A7</accession>
<proteinExistence type="predicted"/>
<protein>
    <submittedName>
        <fullName evidence="5">ATP-binding cassette domain-containing protein</fullName>
    </submittedName>
</protein>
<dbReference type="CDD" id="cd03230">
    <property type="entry name" value="ABC_DR_subfamily_A"/>
    <property type="match status" value="1"/>
</dbReference>
<dbReference type="SMART" id="SM00382">
    <property type="entry name" value="AAA"/>
    <property type="match status" value="1"/>
</dbReference>
<dbReference type="Gene3D" id="3.40.50.300">
    <property type="entry name" value="P-loop containing nucleotide triphosphate hydrolases"/>
    <property type="match status" value="1"/>
</dbReference>
<dbReference type="GO" id="GO:0005524">
    <property type="term" value="F:ATP binding"/>
    <property type="evidence" value="ECO:0007669"/>
    <property type="project" value="UniProtKB-KW"/>
</dbReference>
<keyword evidence="2" id="KW-0547">Nucleotide-binding</keyword>
<feature type="domain" description="ABC transporter" evidence="4">
    <location>
        <begin position="5"/>
        <end position="229"/>
    </location>
</feature>
<evidence type="ECO:0000313" key="5">
    <source>
        <dbReference type="EMBL" id="MFD1206364.1"/>
    </source>
</evidence>
<dbReference type="Pfam" id="PF00005">
    <property type="entry name" value="ABC_tran"/>
    <property type="match status" value="1"/>
</dbReference>
<reference evidence="6" key="1">
    <citation type="journal article" date="2019" name="Int. J. Syst. Evol. Microbiol.">
        <title>The Global Catalogue of Microorganisms (GCM) 10K type strain sequencing project: providing services to taxonomists for standard genome sequencing and annotation.</title>
        <authorList>
            <consortium name="The Broad Institute Genomics Platform"/>
            <consortium name="The Broad Institute Genome Sequencing Center for Infectious Disease"/>
            <person name="Wu L."/>
            <person name="Ma J."/>
        </authorList>
    </citation>
    <scope>NUCLEOTIDE SEQUENCE [LARGE SCALE GENOMIC DNA]</scope>
    <source>
        <strain evidence="6">CCUG 53915</strain>
    </source>
</reference>
<sequence length="299" mass="32710">MVCTIEISNLTKSFKGKKAVDDVSFTVSEGEVVALLGPNGAGKSTTMHMMLGLLEPSAGTAKLFGLVPNDRRVRERIGVMPQHINLIDALKVKELISLFRNYYANPLSLEELVGITGLTGNELSKRTDKLSGGQKRQVGFMLSLAGNPDVLFFDEPTVGMDSTVRKKFWKKVKELSAEGKTILFSTHYLQEADDIATRIILFNKGKVIADGSPEEIKVNHLQQTVSFRAKESIHEGQLDKLPNVKAVNVVNGSYSILTDNADAVLAELFAMKIGIKDIGIKRGSLDDVFEQLTDKEGVS</sequence>
<dbReference type="PANTHER" id="PTHR42711">
    <property type="entry name" value="ABC TRANSPORTER ATP-BINDING PROTEIN"/>
    <property type="match status" value="1"/>
</dbReference>
<dbReference type="Proteomes" id="UP001597231">
    <property type="component" value="Unassembled WGS sequence"/>
</dbReference>
<organism evidence="5 6">
    <name type="scientific">Sporosarcina contaminans</name>
    <dbReference type="NCBI Taxonomy" id="633403"/>
    <lineage>
        <taxon>Bacteria</taxon>
        <taxon>Bacillati</taxon>
        <taxon>Bacillota</taxon>
        <taxon>Bacilli</taxon>
        <taxon>Bacillales</taxon>
        <taxon>Caryophanaceae</taxon>
        <taxon>Sporosarcina</taxon>
    </lineage>
</organism>
<evidence type="ECO:0000259" key="4">
    <source>
        <dbReference type="PROSITE" id="PS50893"/>
    </source>
</evidence>
<keyword evidence="3 5" id="KW-0067">ATP-binding</keyword>
<dbReference type="RefSeq" id="WP_336822276.1">
    <property type="nucleotide sequence ID" value="NZ_JBHTLT010000121.1"/>
</dbReference>